<keyword evidence="3" id="KW-0288">FMN</keyword>
<reference evidence="6 7" key="1">
    <citation type="submission" date="2020-10" db="EMBL/GenBank/DDBJ databases">
        <title>Genome sequencing of Massilia sp. LPB0304.</title>
        <authorList>
            <person name="Kim J."/>
        </authorList>
    </citation>
    <scope>NUCLEOTIDE SEQUENCE [LARGE SCALE GENOMIC DNA]</scope>
    <source>
        <strain evidence="6 7">LPB0304</strain>
    </source>
</reference>
<evidence type="ECO:0000313" key="6">
    <source>
        <dbReference type="EMBL" id="QOL50366.1"/>
    </source>
</evidence>
<evidence type="ECO:0000313" key="7">
    <source>
        <dbReference type="Proteomes" id="UP000593875"/>
    </source>
</evidence>
<keyword evidence="4 6" id="KW-0560">Oxidoreductase</keyword>
<organism evidence="6 7">
    <name type="scientific">Massilia litorea</name>
    <dbReference type="NCBI Taxonomy" id="2769491"/>
    <lineage>
        <taxon>Bacteria</taxon>
        <taxon>Pseudomonadati</taxon>
        <taxon>Pseudomonadota</taxon>
        <taxon>Betaproteobacteria</taxon>
        <taxon>Burkholderiales</taxon>
        <taxon>Oxalobacteraceae</taxon>
        <taxon>Telluria group</taxon>
        <taxon>Massilia</taxon>
    </lineage>
</organism>
<dbReference type="GO" id="GO:0046306">
    <property type="term" value="P:alkanesulfonate catabolic process"/>
    <property type="evidence" value="ECO:0007669"/>
    <property type="project" value="InterPro"/>
</dbReference>
<dbReference type="Gene3D" id="3.40.50.360">
    <property type="match status" value="1"/>
</dbReference>
<protein>
    <submittedName>
        <fullName evidence="6">NADPH-dependent FMN reductase</fullName>
        <ecNumber evidence="6">1.5.1.38</ecNumber>
    </submittedName>
</protein>
<dbReference type="InterPro" id="IPR051814">
    <property type="entry name" value="NAD(P)H-dep_FMN_reductase"/>
</dbReference>
<keyword evidence="2" id="KW-0285">Flavoprotein</keyword>
<dbReference type="InterPro" id="IPR005025">
    <property type="entry name" value="FMN_Rdtase-like_dom"/>
</dbReference>
<evidence type="ECO:0000256" key="1">
    <source>
        <dbReference type="ARBA" id="ARBA00005990"/>
    </source>
</evidence>
<evidence type="ECO:0000259" key="5">
    <source>
        <dbReference type="Pfam" id="PF03358"/>
    </source>
</evidence>
<proteinExistence type="inferred from homology"/>
<dbReference type="AlphaFoldDB" id="A0A7L9U8E8"/>
<dbReference type="EMBL" id="CP062941">
    <property type="protein sequence ID" value="QOL50366.1"/>
    <property type="molecule type" value="Genomic_DNA"/>
</dbReference>
<dbReference type="PANTHER" id="PTHR43408">
    <property type="entry name" value="FMN REDUCTASE (NADPH)"/>
    <property type="match status" value="1"/>
</dbReference>
<sequence length="183" mass="18855">MSIILLGGSPSPNSSTSRLLQHVGNQLAPFGRRITRIEARELDPQALLAADCGEPGIARLLHLVAQAEVLVVATPVYKAAYSGLLKAVLDLLPQDGLAGKLVLPLATGGSQSHMLALDYALRPVLASMAPRSILPSIYATSDQLGRHPDGSLAPAPGIAARVALGIEQLGAELGTRHAAALAA</sequence>
<dbReference type="EC" id="1.5.1.38" evidence="6"/>
<name>A0A7L9U8E8_9BURK</name>
<dbReference type="SUPFAM" id="SSF52218">
    <property type="entry name" value="Flavoproteins"/>
    <property type="match status" value="1"/>
</dbReference>
<dbReference type="InterPro" id="IPR029039">
    <property type="entry name" value="Flavoprotein-like_sf"/>
</dbReference>
<comment type="similarity">
    <text evidence="1">Belongs to the SsuE family.</text>
</comment>
<dbReference type="GO" id="GO:0052873">
    <property type="term" value="F:FMN reductase (NADPH) activity"/>
    <property type="evidence" value="ECO:0007669"/>
    <property type="project" value="UniProtKB-EC"/>
</dbReference>
<dbReference type="Pfam" id="PF03358">
    <property type="entry name" value="FMN_red"/>
    <property type="match status" value="1"/>
</dbReference>
<gene>
    <name evidence="6" type="primary">ssuE</name>
    <name evidence="6" type="ORF">LPB04_03380</name>
</gene>
<dbReference type="RefSeq" id="WP_193687382.1">
    <property type="nucleotide sequence ID" value="NZ_CP062941.1"/>
</dbReference>
<evidence type="ECO:0000256" key="3">
    <source>
        <dbReference type="ARBA" id="ARBA00022643"/>
    </source>
</evidence>
<dbReference type="NCBIfam" id="TIGR03567">
    <property type="entry name" value="FMN_reduc_SsuE"/>
    <property type="match status" value="1"/>
</dbReference>
<dbReference type="KEGG" id="mlir:LPB04_03380"/>
<accession>A0A7L9U8E8</accession>
<evidence type="ECO:0000256" key="2">
    <source>
        <dbReference type="ARBA" id="ARBA00022630"/>
    </source>
</evidence>
<dbReference type="PANTHER" id="PTHR43408:SF1">
    <property type="entry name" value="FMN REDUCTASE (NADPH)"/>
    <property type="match status" value="1"/>
</dbReference>
<keyword evidence="7" id="KW-1185">Reference proteome</keyword>
<evidence type="ECO:0000256" key="4">
    <source>
        <dbReference type="ARBA" id="ARBA00023002"/>
    </source>
</evidence>
<dbReference type="InterPro" id="IPR020048">
    <property type="entry name" value="NADPH-dep_FMN_reduc_SsuE"/>
</dbReference>
<feature type="domain" description="NADPH-dependent FMN reductase-like" evidence="5">
    <location>
        <begin position="1"/>
        <end position="136"/>
    </location>
</feature>
<dbReference type="Proteomes" id="UP000593875">
    <property type="component" value="Chromosome"/>
</dbReference>